<accession>E2B715</accession>
<gene>
    <name evidence="2" type="ORF">EAI_03123</name>
</gene>
<dbReference type="Gene3D" id="1.20.5.990">
    <property type="entry name" value="Nemo cc2-lz domain - 1d5 darpin complex"/>
    <property type="match status" value="1"/>
</dbReference>
<keyword evidence="1" id="KW-0175">Coiled coil</keyword>
<dbReference type="OrthoDB" id="6343844at2759"/>
<dbReference type="Proteomes" id="UP000008237">
    <property type="component" value="Unassembled WGS sequence"/>
</dbReference>
<name>E2B715_HARSA</name>
<evidence type="ECO:0000313" key="3">
    <source>
        <dbReference type="Proteomes" id="UP000008237"/>
    </source>
</evidence>
<dbReference type="InParanoid" id="E2B715"/>
<feature type="coiled-coil region" evidence="1">
    <location>
        <begin position="125"/>
        <end position="194"/>
    </location>
</feature>
<evidence type="ECO:0000256" key="1">
    <source>
        <dbReference type="SAM" id="Coils"/>
    </source>
</evidence>
<feature type="coiled-coil region" evidence="1">
    <location>
        <begin position="44"/>
        <end position="85"/>
    </location>
</feature>
<proteinExistence type="predicted"/>
<protein>
    <recommendedName>
        <fullName evidence="4">Optineurin</fullName>
    </recommendedName>
</protein>
<dbReference type="STRING" id="610380.E2B715"/>
<reference evidence="2 3" key="1">
    <citation type="journal article" date="2010" name="Science">
        <title>Genomic comparison of the ants Camponotus floridanus and Harpegnathos saltator.</title>
        <authorList>
            <person name="Bonasio R."/>
            <person name="Zhang G."/>
            <person name="Ye C."/>
            <person name="Mutti N.S."/>
            <person name="Fang X."/>
            <person name="Qin N."/>
            <person name="Donahue G."/>
            <person name="Yang P."/>
            <person name="Li Q."/>
            <person name="Li C."/>
            <person name="Zhang P."/>
            <person name="Huang Z."/>
            <person name="Berger S.L."/>
            <person name="Reinberg D."/>
            <person name="Wang J."/>
            <person name="Liebig J."/>
        </authorList>
    </citation>
    <scope>NUCLEOTIDE SEQUENCE [LARGE SCALE GENOMIC DNA]</scope>
    <source>
        <strain evidence="2 3">R22 G/1</strain>
    </source>
</reference>
<organism evidence="3">
    <name type="scientific">Harpegnathos saltator</name>
    <name type="common">Jerdon's jumping ant</name>
    <dbReference type="NCBI Taxonomy" id="610380"/>
    <lineage>
        <taxon>Eukaryota</taxon>
        <taxon>Metazoa</taxon>
        <taxon>Ecdysozoa</taxon>
        <taxon>Arthropoda</taxon>
        <taxon>Hexapoda</taxon>
        <taxon>Insecta</taxon>
        <taxon>Pterygota</taxon>
        <taxon>Neoptera</taxon>
        <taxon>Endopterygota</taxon>
        <taxon>Hymenoptera</taxon>
        <taxon>Apocrita</taxon>
        <taxon>Aculeata</taxon>
        <taxon>Formicoidea</taxon>
        <taxon>Formicidae</taxon>
        <taxon>Ponerinae</taxon>
        <taxon>Ponerini</taxon>
        <taxon>Harpegnathos</taxon>
    </lineage>
</organism>
<dbReference type="EMBL" id="GL446098">
    <property type="protein sequence ID" value="EFN88494.1"/>
    <property type="molecule type" value="Genomic_DNA"/>
</dbReference>
<dbReference type="AlphaFoldDB" id="E2B715"/>
<evidence type="ECO:0000313" key="2">
    <source>
        <dbReference type="EMBL" id="EFN88494.1"/>
    </source>
</evidence>
<sequence length="251" mass="29449">MHDEIRDIFVNYQEALYMVDLTMDESLKMTNAQDDDNTQEQTEVQQKLKALAIEQNKIQKQKKELEEKKHELDLLSNTLDNKSKHIDGIYILRDQLIRRKKLYDGKVQALLNERQLLLQDQKIDVADMLEKYKQKDLECKKLQQQLDQSILDISLYKNQLSMYEEDFKQEKNVKELLQLEKSKLNTELEKLVTHNRELTSLLSSTDIGRIKMGTTSQNSNKEVMQPCPKCETAFATLMGLTEHIEQCLNLI</sequence>
<keyword evidence="3" id="KW-1185">Reference proteome</keyword>
<evidence type="ECO:0008006" key="4">
    <source>
        <dbReference type="Google" id="ProtNLM"/>
    </source>
</evidence>